<comment type="similarity">
    <text evidence="2">Belongs to the glycosyl hydrolase 88 family.</text>
</comment>
<feature type="non-terminal residue" evidence="5">
    <location>
        <position position="382"/>
    </location>
</feature>
<dbReference type="AlphaFoldDB" id="A0A371J7F6"/>
<keyword evidence="1 5" id="KW-0378">Hydrolase</keyword>
<name>A0A371J7F6_9FIRM</name>
<dbReference type="GO" id="GO:0000272">
    <property type="term" value="P:polysaccharide catabolic process"/>
    <property type="evidence" value="ECO:0007669"/>
    <property type="project" value="TreeGrafter"/>
</dbReference>
<feature type="binding site" evidence="4">
    <location>
        <position position="240"/>
    </location>
    <ligand>
        <name>substrate</name>
    </ligand>
</feature>
<evidence type="ECO:0000256" key="3">
    <source>
        <dbReference type="PIRSR" id="PIRSR610905-1"/>
    </source>
</evidence>
<comment type="caution">
    <text evidence="5">The sequence shown here is derived from an EMBL/GenBank/DDBJ whole genome shotgun (WGS) entry which is preliminary data.</text>
</comment>
<feature type="binding site" evidence="4">
    <location>
        <position position="168"/>
    </location>
    <ligand>
        <name>substrate</name>
    </ligand>
</feature>
<dbReference type="InterPro" id="IPR010905">
    <property type="entry name" value="Glyco_hydro_88"/>
</dbReference>
<keyword evidence="6" id="KW-1185">Reference proteome</keyword>
<dbReference type="GO" id="GO:0052757">
    <property type="term" value="F:chondroitin hydrolase activity"/>
    <property type="evidence" value="ECO:0007669"/>
    <property type="project" value="TreeGrafter"/>
</dbReference>
<dbReference type="Gene3D" id="1.50.10.10">
    <property type="match status" value="1"/>
</dbReference>
<feature type="binding site" evidence="4">
    <location>
        <position position="244"/>
    </location>
    <ligand>
        <name>substrate</name>
    </ligand>
</feature>
<reference evidence="5 6" key="1">
    <citation type="journal article" date="2017" name="Genome Announc.">
        <title>Draft Genome Sequence of a Sporulating and Motile Strain of Lachnotalea glycerini Isolated from Water in Quebec City, Canada.</title>
        <authorList>
            <person name="Maheux A.F."/>
            <person name="Boudreau D.K."/>
            <person name="Berube E."/>
            <person name="Boissinot M."/>
            <person name="Raymond F."/>
            <person name="Brodeur S."/>
            <person name="Corbeil J."/>
            <person name="Isabel S."/>
            <person name="Omar R.F."/>
            <person name="Bergeron M.G."/>
        </authorList>
    </citation>
    <scope>NUCLEOTIDE SEQUENCE [LARGE SCALE GENOMIC DNA]</scope>
    <source>
        <strain evidence="5 6">CCRI-19302</strain>
    </source>
</reference>
<dbReference type="Pfam" id="PF07470">
    <property type="entry name" value="Glyco_hydro_88"/>
    <property type="match status" value="1"/>
</dbReference>
<dbReference type="InterPro" id="IPR012341">
    <property type="entry name" value="6hp_glycosidase-like_sf"/>
</dbReference>
<evidence type="ECO:0000313" key="6">
    <source>
        <dbReference type="Proteomes" id="UP000216411"/>
    </source>
</evidence>
<feature type="active site" description="Nucleophile" evidence="3">
    <location>
        <position position="105"/>
    </location>
</feature>
<dbReference type="EMBL" id="NOKA02000080">
    <property type="protein sequence ID" value="RDY28643.1"/>
    <property type="molecule type" value="Genomic_DNA"/>
</dbReference>
<evidence type="ECO:0000313" key="5">
    <source>
        <dbReference type="EMBL" id="RDY28643.1"/>
    </source>
</evidence>
<gene>
    <name evidence="5" type="ORF">CG710_019355</name>
</gene>
<dbReference type="PANTHER" id="PTHR36845">
    <property type="entry name" value="HYDROLASE, PUTATIVE (AFU_ORTHOLOGUE AFUA_7G05090)-RELATED"/>
    <property type="match status" value="1"/>
</dbReference>
<dbReference type="PANTHER" id="PTHR36845:SF1">
    <property type="entry name" value="HYDROLASE, PUTATIVE (AFU_ORTHOLOGUE AFUA_7G05090)-RELATED"/>
    <property type="match status" value="1"/>
</dbReference>
<organism evidence="5 6">
    <name type="scientific">Lachnotalea glycerini</name>
    <dbReference type="NCBI Taxonomy" id="1763509"/>
    <lineage>
        <taxon>Bacteria</taxon>
        <taxon>Bacillati</taxon>
        <taxon>Bacillota</taxon>
        <taxon>Clostridia</taxon>
        <taxon>Lachnospirales</taxon>
        <taxon>Lachnospiraceae</taxon>
        <taxon>Lachnotalea</taxon>
    </lineage>
</organism>
<feature type="binding site" evidence="4">
    <location>
        <position position="105"/>
    </location>
    <ligand>
        <name>substrate</name>
    </ligand>
</feature>
<feature type="active site" description="Proton donor" evidence="3">
    <location>
        <position position="168"/>
    </location>
</feature>
<accession>A0A371J7F6</accession>
<dbReference type="SUPFAM" id="SSF48208">
    <property type="entry name" value="Six-hairpin glycosidases"/>
    <property type="match status" value="1"/>
</dbReference>
<evidence type="ECO:0000256" key="2">
    <source>
        <dbReference type="ARBA" id="ARBA00038358"/>
    </source>
</evidence>
<dbReference type="InterPro" id="IPR052369">
    <property type="entry name" value="UG_Glycosaminoglycan_Hydrolase"/>
</dbReference>
<protein>
    <submittedName>
        <fullName evidence="5">Glycosyl hydrolase family 88</fullName>
    </submittedName>
</protein>
<dbReference type="InterPro" id="IPR008928">
    <property type="entry name" value="6-hairpin_glycosidase_sf"/>
</dbReference>
<evidence type="ECO:0000256" key="4">
    <source>
        <dbReference type="PIRSR" id="PIRSR610905-2"/>
    </source>
</evidence>
<dbReference type="RefSeq" id="WP_115804279.1">
    <property type="nucleotide sequence ID" value="NZ_NOKA02000080.1"/>
</dbReference>
<evidence type="ECO:0000256" key="1">
    <source>
        <dbReference type="ARBA" id="ARBA00022801"/>
    </source>
</evidence>
<proteinExistence type="inferred from homology"/>
<dbReference type="OrthoDB" id="428577at2"/>
<dbReference type="Proteomes" id="UP000216411">
    <property type="component" value="Unassembled WGS sequence"/>
</dbReference>
<sequence>MKTENDKKWAENVLKKIVNKMMWVTPKTGDKIPYKTMDGTYDDRSDESIAWGGGDGINWWTNGFWGGILWQMYRQTKDDMFKNSAIRVEDKLDRCFEEFYGLHHDVGFMWMTSAVYDYKLTGNEVARKRALHAATILAGRFNLNGNFIRAWNENEQPEKNCTGWAIIDCMMNLSILYWASKETKDPRFAAIAKAHANTAQKVFIREDGSSNHIVEFDPNTGKVVKTYGGQGYENGSAWSRGQAWAVYGFTISYEHTKDMSYLETAEKVADYCCANIPESGLIPCDFCQPKEPVWEDSCGAVILASGLLQLAKHAQAKKAELYYEKALCILKAIVESRSDWTENSDAIVTNCTAAYHDKEHHFNMVYADYFFIEAIQKLQGNT</sequence>